<dbReference type="InterPro" id="IPR050091">
    <property type="entry name" value="PKS_NRPS_Biosynth_Enz"/>
</dbReference>
<dbReference type="Pfam" id="PF00698">
    <property type="entry name" value="Acyl_transf_1"/>
    <property type="match status" value="1"/>
</dbReference>
<evidence type="ECO:0000259" key="10">
    <source>
        <dbReference type="PROSITE" id="PS52019"/>
    </source>
</evidence>
<dbReference type="SMART" id="SM00822">
    <property type="entry name" value="PKS_KR"/>
    <property type="match status" value="1"/>
</dbReference>
<dbReference type="SUPFAM" id="SSF50129">
    <property type="entry name" value="GroES-like"/>
    <property type="match status" value="1"/>
</dbReference>
<dbReference type="InterPro" id="IPR014043">
    <property type="entry name" value="Acyl_transferase_dom"/>
</dbReference>
<gene>
    <name evidence="11" type="ORF">HIM_07839</name>
</gene>
<dbReference type="InterPro" id="IPR013968">
    <property type="entry name" value="PKS_KR"/>
</dbReference>
<evidence type="ECO:0000313" key="11">
    <source>
        <dbReference type="EMBL" id="KJZ72764.1"/>
    </source>
</evidence>
<dbReference type="SUPFAM" id="SSF52151">
    <property type="entry name" value="FabD/lysophospholipase-like"/>
    <property type="match status" value="1"/>
</dbReference>
<dbReference type="Pfam" id="PF00755">
    <property type="entry name" value="Carn_acyltransf"/>
    <property type="match status" value="1"/>
</dbReference>
<dbReference type="InterPro" id="IPR006162">
    <property type="entry name" value="Ppantetheine_attach_site"/>
</dbReference>
<dbReference type="Gene3D" id="3.10.129.110">
    <property type="entry name" value="Polyketide synthase dehydratase"/>
    <property type="match status" value="1"/>
</dbReference>
<dbReference type="InterPro" id="IPR020806">
    <property type="entry name" value="PKS_PP-bd"/>
</dbReference>
<dbReference type="Gene3D" id="1.10.1200.10">
    <property type="entry name" value="ACP-like"/>
    <property type="match status" value="1"/>
</dbReference>
<dbReference type="PROSITE" id="PS52004">
    <property type="entry name" value="KS3_2"/>
    <property type="match status" value="1"/>
</dbReference>
<feature type="domain" description="Ketosynthase family 3 (KS3)" evidence="9">
    <location>
        <begin position="3"/>
        <end position="429"/>
    </location>
</feature>
<dbReference type="SUPFAM" id="SSF55048">
    <property type="entry name" value="Probable ACP-binding domain of malonyl-CoA ACP transacylase"/>
    <property type="match status" value="1"/>
</dbReference>
<dbReference type="GO" id="GO:0006633">
    <property type="term" value="P:fatty acid biosynthetic process"/>
    <property type="evidence" value="ECO:0007669"/>
    <property type="project" value="TreeGrafter"/>
</dbReference>
<reference evidence="11 12" key="1">
    <citation type="journal article" date="2014" name="Genome Biol. Evol.">
        <title>Comparative genomics and transcriptomics analyses reveal divergent lifestyle features of nematode endoparasitic fungus Hirsutella minnesotensis.</title>
        <authorList>
            <person name="Lai Y."/>
            <person name="Liu K."/>
            <person name="Zhang X."/>
            <person name="Zhang X."/>
            <person name="Li K."/>
            <person name="Wang N."/>
            <person name="Shu C."/>
            <person name="Wu Y."/>
            <person name="Wang C."/>
            <person name="Bushley K.E."/>
            <person name="Xiang M."/>
            <person name="Liu X."/>
        </authorList>
    </citation>
    <scope>NUCLEOTIDE SEQUENCE [LARGE SCALE GENOMIC DNA]</scope>
    <source>
        <strain evidence="11 12">3608</strain>
    </source>
</reference>
<dbReference type="SUPFAM" id="SSF53901">
    <property type="entry name" value="Thiolase-like"/>
    <property type="match status" value="1"/>
</dbReference>
<dbReference type="CDD" id="cd05274">
    <property type="entry name" value="KR_FAS_SDR_x"/>
    <property type="match status" value="1"/>
</dbReference>
<organism evidence="11 12">
    <name type="scientific">Hirsutella minnesotensis 3608</name>
    <dbReference type="NCBI Taxonomy" id="1043627"/>
    <lineage>
        <taxon>Eukaryota</taxon>
        <taxon>Fungi</taxon>
        <taxon>Dikarya</taxon>
        <taxon>Ascomycota</taxon>
        <taxon>Pezizomycotina</taxon>
        <taxon>Sordariomycetes</taxon>
        <taxon>Hypocreomycetidae</taxon>
        <taxon>Hypocreales</taxon>
        <taxon>Ophiocordycipitaceae</taxon>
        <taxon>Hirsutella</taxon>
    </lineage>
</organism>
<feature type="region of interest" description="N-terminal hotdog fold" evidence="6">
    <location>
        <begin position="929"/>
        <end position="1064"/>
    </location>
</feature>
<dbReference type="InterPro" id="IPR001227">
    <property type="entry name" value="Ac_transferase_dom_sf"/>
</dbReference>
<dbReference type="Gene3D" id="3.90.180.10">
    <property type="entry name" value="Medium-chain alcohol dehydrogenases, catalytic domain"/>
    <property type="match status" value="1"/>
</dbReference>
<evidence type="ECO:0000256" key="4">
    <source>
        <dbReference type="ARBA" id="ARBA00023002"/>
    </source>
</evidence>
<dbReference type="GO" id="GO:0016491">
    <property type="term" value="F:oxidoreductase activity"/>
    <property type="evidence" value="ECO:0007669"/>
    <property type="project" value="UniProtKB-KW"/>
</dbReference>
<dbReference type="Pfam" id="PF16197">
    <property type="entry name" value="KAsynt_C_assoc"/>
    <property type="match status" value="1"/>
</dbReference>
<keyword evidence="1" id="KW-0596">Phosphopantetheine</keyword>
<feature type="domain" description="PKS/mFAS DH" evidence="10">
    <location>
        <begin position="929"/>
        <end position="1241"/>
    </location>
</feature>
<accession>A0A0F8A410</accession>
<evidence type="ECO:0000256" key="5">
    <source>
        <dbReference type="ARBA" id="ARBA00023268"/>
    </source>
</evidence>
<dbReference type="Pfam" id="PF00109">
    <property type="entry name" value="ketoacyl-synt"/>
    <property type="match status" value="1"/>
</dbReference>
<proteinExistence type="predicted"/>
<dbReference type="InterPro" id="IPR016035">
    <property type="entry name" value="Acyl_Trfase/lysoPLipase"/>
</dbReference>
<dbReference type="EMBL" id="KQ030542">
    <property type="protein sequence ID" value="KJZ72764.1"/>
    <property type="molecule type" value="Genomic_DNA"/>
</dbReference>
<keyword evidence="12" id="KW-1185">Reference proteome</keyword>
<dbReference type="Pfam" id="PF21089">
    <property type="entry name" value="PKS_DH_N"/>
    <property type="match status" value="1"/>
</dbReference>
<dbReference type="InterPro" id="IPR049900">
    <property type="entry name" value="PKS_mFAS_DH"/>
</dbReference>
<dbReference type="InterPro" id="IPR032821">
    <property type="entry name" value="PKS_assoc"/>
</dbReference>
<dbReference type="PANTHER" id="PTHR43775:SF22">
    <property type="entry name" value="SYNTHASE, PUTATIVE (JCVI)-RELATED"/>
    <property type="match status" value="1"/>
</dbReference>
<dbReference type="InterPro" id="IPR020807">
    <property type="entry name" value="PKS_DH"/>
</dbReference>
<dbReference type="InterPro" id="IPR036291">
    <property type="entry name" value="NAD(P)-bd_dom_sf"/>
</dbReference>
<dbReference type="Gene3D" id="3.40.366.10">
    <property type="entry name" value="Malonyl-Coenzyme A Acyl Carrier Protein, domain 2"/>
    <property type="match status" value="1"/>
</dbReference>
<dbReference type="InterPro" id="IPR049551">
    <property type="entry name" value="PKS_DH_C"/>
</dbReference>
<keyword evidence="5" id="KW-0511">Multifunctional enzyme</keyword>
<dbReference type="InterPro" id="IPR023213">
    <property type="entry name" value="CAT-like_dom_sf"/>
</dbReference>
<dbReference type="CDD" id="cd00833">
    <property type="entry name" value="PKS"/>
    <property type="match status" value="1"/>
</dbReference>
<dbReference type="SMART" id="SM00829">
    <property type="entry name" value="PKS_ER"/>
    <property type="match status" value="1"/>
</dbReference>
<dbReference type="PANTHER" id="PTHR43775">
    <property type="entry name" value="FATTY ACID SYNTHASE"/>
    <property type="match status" value="1"/>
</dbReference>
<feature type="region of interest" description="C-terminal hotdog fold" evidence="6">
    <location>
        <begin position="1084"/>
        <end position="1241"/>
    </location>
</feature>
<dbReference type="SUPFAM" id="SSF51735">
    <property type="entry name" value="NAD(P)-binding Rossmann-fold domains"/>
    <property type="match status" value="2"/>
</dbReference>
<dbReference type="InterPro" id="IPR009081">
    <property type="entry name" value="PP-bd_ACP"/>
</dbReference>
<dbReference type="PROSITE" id="PS50075">
    <property type="entry name" value="CARRIER"/>
    <property type="match status" value="1"/>
</dbReference>
<dbReference type="GO" id="GO:0044550">
    <property type="term" value="P:secondary metabolite biosynthetic process"/>
    <property type="evidence" value="ECO:0007669"/>
    <property type="project" value="UniProtKB-ARBA"/>
</dbReference>
<dbReference type="GO" id="GO:0004312">
    <property type="term" value="F:fatty acid synthase activity"/>
    <property type="evidence" value="ECO:0007669"/>
    <property type="project" value="TreeGrafter"/>
</dbReference>
<dbReference type="SMART" id="SM00827">
    <property type="entry name" value="PKS_AT"/>
    <property type="match status" value="1"/>
</dbReference>
<dbReference type="InterPro" id="IPR016036">
    <property type="entry name" value="Malonyl_transacylase_ACP-bd"/>
</dbReference>
<dbReference type="PROSITE" id="PS52019">
    <property type="entry name" value="PKS_MFAS_DH"/>
    <property type="match status" value="1"/>
</dbReference>
<feature type="active site" description="Proton donor; for dehydratase activity" evidence="6">
    <location>
        <position position="1154"/>
    </location>
</feature>
<keyword evidence="2" id="KW-0597">Phosphoprotein</keyword>
<dbReference type="InterPro" id="IPR057326">
    <property type="entry name" value="KR_dom"/>
</dbReference>
<dbReference type="OrthoDB" id="329835at2759"/>
<dbReference type="Gene3D" id="3.30.559.70">
    <property type="entry name" value="Choline/Carnitine o-acyltransferase, domain 2"/>
    <property type="match status" value="1"/>
</dbReference>
<dbReference type="Pfam" id="PF02801">
    <property type="entry name" value="Ketoacyl-synt_C"/>
    <property type="match status" value="1"/>
</dbReference>
<dbReference type="InterPro" id="IPR039551">
    <property type="entry name" value="Cho/carn_acyl_trans"/>
</dbReference>
<feature type="region of interest" description="Disordered" evidence="7">
    <location>
        <begin position="2328"/>
        <end position="2361"/>
    </location>
</feature>
<dbReference type="Gene3D" id="3.40.50.720">
    <property type="entry name" value="NAD(P)-binding Rossmann-like Domain"/>
    <property type="match status" value="1"/>
</dbReference>
<dbReference type="PROSITE" id="PS00012">
    <property type="entry name" value="PHOSPHOPANTETHEINE"/>
    <property type="match status" value="1"/>
</dbReference>
<dbReference type="InterPro" id="IPR020841">
    <property type="entry name" value="PKS_Beta-ketoAc_synthase_dom"/>
</dbReference>
<keyword evidence="3" id="KW-0808">Transferase</keyword>
<dbReference type="SMART" id="SM00826">
    <property type="entry name" value="PKS_DH"/>
    <property type="match status" value="1"/>
</dbReference>
<dbReference type="InterPro" id="IPR049552">
    <property type="entry name" value="PKS_DH_N"/>
</dbReference>
<dbReference type="InterPro" id="IPR042104">
    <property type="entry name" value="PKS_dehydratase_sf"/>
</dbReference>
<dbReference type="InterPro" id="IPR014030">
    <property type="entry name" value="Ketoacyl_synth_N"/>
</dbReference>
<dbReference type="Pfam" id="PF08659">
    <property type="entry name" value="KR"/>
    <property type="match status" value="1"/>
</dbReference>
<dbReference type="SUPFAM" id="SSF52777">
    <property type="entry name" value="CoA-dependent acyltransferases"/>
    <property type="match status" value="2"/>
</dbReference>
<feature type="domain" description="Carrier" evidence="8">
    <location>
        <begin position="2251"/>
        <end position="2330"/>
    </location>
</feature>
<evidence type="ECO:0000256" key="3">
    <source>
        <dbReference type="ARBA" id="ARBA00022679"/>
    </source>
</evidence>
<sequence length="2896" mass="316019">MAAEPVAIVGVACRLPGSANDLDSFWDLLAMGGEAWSRVPADRFNESAFYHPNANDPNGTNNHQGGHFIDQDVRDFDHAFFHTSPQQAAAMDPQQRILLELAYEALENAGWTRDGCAGSRTAVYAAIFGMDYERILSKDVLNLPVYQSVGTGTAILANRISHAFDLRGPSVTIDTGCSGGLVALHHACRSLRAGEADAALVGSANLQLMPDHYIGMSNQHMVSSHGRCFPFDVRGDGYGRGEGFVMVALKRLSDALRDRDPIRSVILNTGINQDGYTASGITHPNREAQADLIRATYAAIGLRPEDVLYVEAHGTGTVAGDHEELAALADVFGTTNRSLPLYVGSNKGSIGHTESTSGLASLLKAIATLRHRVIPPVAGFRNPKPGLPLKQIQVPTQAIPWPEMSGLPLRISINSFGYGGANAHAIIQSSPDPPERHQELPETESTPYLYVFSANSQASLKSRLESQVDWLKRRPQVSLRNLSYTLCLGRSALLWRASCVAASRTALEQGIQLNLKSMMSKATALTKEFVMIFTGQGAQWAGMGRELLLEATPSSIFRQSIRDSRDTLCSLGAAWDLEEELLRLGPDSNLDKAELAQPCTTALQIALVSLLRAQGVVPTVVIGHSSGEIAAAYAAGRLSKQSALYVAYNRGLMAAAVKEHGLPKGGMLSVGLGEEDASTYIKNLKLGQAVIACVNSPSSVTVSGDDVAVEEVASRIKAHDDRVFTRKLRVDTAYHSHHMRVVSDQYRSRLDQLAAIQEEDTSEDGGHGEATLFVSSVTGRSWKSGFNTSYWVDNLTSPVRFSDAVQEVANTLHMRNVKHAFFVEVGPHDSLAGPVRQCLGAPNASQLEYDYLSVLKRNTDAVSSILLLASRFFERGVKLDFNNIVNLSTGCGTATKLVDLPSYPWDHSTKHWHESRLSEEYRFRKDSYHDLLGVCIPESTFIEPRWRHMVGLTTLPWLADHVIDGLAIFPGAGYVCMAAQAVAKLASERFHDQVLDTLVFRKVAFLRALVVPQAPQRVEMQLSLRRLPENMKAPLSFFFSVTALSDGQWQEPCTGFVEGMLSRKKAENLEAQSTPVATTTDSFSADMDDWDILELYEEMERNGNMYGAPFKGLRSMRMTSDGLKSEATVEVPDIAAVMPAQHQDTHILHPTTFDSMFHVGIPMIRRQHGAGSVMPVHIDELIVSAQASELSNPGAMLSVSASITSTHFRAANIDMAVTTKGNTVLYATGIESRSLVASQKRDEDVSGSQGICYELEWRHDLNFLRDTDLAANTSLSELVGIVCFKHAELSVLAVGDDQGDASLAFLTALRYHAGTLSRYDLICHDSEQFENIRNQFDGYPITGDHEKKWESLQPPAQGYDVVLVSDINSIDSMPILLSVRGVFIMILEPGASLAWRAQITESLPYLKIHMEFLDATCDKQIIVASNSEAAETQHRPHIAIITHSEGESTPAWVSNVRDRLEEMGVDTNFATLDGVSKQVDASAASWILVMDDLLEPILSNSDKFPDAITLLRQDRRIIWLSSDSPAPMHQITGVARTAHAENDELRLVVIHVSMEAINSPRLVNLVHHCIQTGDEQVGDNYREREYRMLEDQAVLIPRLQRSERLNRAIGGGARHETSTCSFRGTTRRLALSCPVSSTGGSDSIVFVENDLAADLDDDAIEIETRAFVLSKADTERSQTLSSCIYAGLVRKTGRAVQGFSPGDEVIAVTLDCPIGANVLAVPESQAILQPANMSSSIAVSIFLPALAAVHGLRHLAHMKPGRRPAVLIHGALSHVGRALLPVAKAMGASILVTAADTEEASTIALELGLDRDNILIRRPSLLHARINRVAETEINVLIHASDEPLGHSAWSCLVPFGQVIVYQSDRMPLTGAASLPANVPRNATVHFCYIPDILKQSREHMVDLVSQAAEILSQIPDTGVEVNVRDVACVDEAVRLLNLGVCEKVILEAKADSMVGIDQAPPQSTPWTARDATYVVAGGMGDLGRRFLLLMARRGAAHLVTLSRRAVNPADRDALQEELNLTRPGCRLVCLQCDVTAIQSVRDAASALHELGMPPVRGVIQSAAILQDRTLETMTFDDFVAATLAKVKGTLNLEDVFTTPHLDFFLMLSSAVNITGASGQANYNAGNAVQDAMAHSRPPGFMSLNIGWIEDAIHTSNDKIKLQGLWRTGLRPIQPEELSNFFDYLLEAASNKSSLCQAVIGFDADSLWHTSARNSNVQSAMFGHVRGLSAAKRPTQDVQTLQNVLQTGDVDAVVDFIATAVANQLSSLISVDAVWLNERDGSILDLGLDSLVAIELRNWITREFKAPLQSSEIMTNQPIRGLAQKVATRSSLVPRTDAQASTASSETDADGNGLNAHFTGNTTLRSRVSSASDEDAAALKPLPRLPLQEVLDLFEQSRLAVDPEAVQAETHKSIHGFLHGTGPELHRLVQQADPGVIADAYDEYVYLQRREPLPEVGSFTFIHPIDAPRHPQAHRAAIVTVAALDFKQRLFDGKVAPGTLHGEPLTAEGREWLFHATRIPAAGVDRMERHAARNTVAVLCRGHIFEMDLTGSPSLDIVQDAFEDVLKAASEPLPPVCTLTADDRDSWAHMRQELGKELDNAAALACLDAAAFVICLDDESPTNSEERYNQFLLNNANRPFYNRWLDKTLQFPIAANGLSAMTLEHSKLDGLDARSLHTHIVRNLFSPLHKVLRDPSGAVSLPSSTDVRRLREHRWKTSPSVLKRIGQISNASLQYGPLGYDQLEIEGLGLTSLRPRRLPPNATAHLTVLLALYLVDGEIRPAWEKVSLGTFSRGRVEWVQTVSTHTRSFIEAAVGANGSKTRDELRALFSSAVTAHSRCIAAASHGHGVVRALYALRWAARQQHEQLHKPLPDLFESKAWNSTRRGGPGQDAKQDS</sequence>
<dbReference type="Pfam" id="PF23297">
    <property type="entry name" value="ACP_SdgA_C"/>
    <property type="match status" value="1"/>
</dbReference>
<evidence type="ECO:0000256" key="1">
    <source>
        <dbReference type="ARBA" id="ARBA00022450"/>
    </source>
</evidence>
<evidence type="ECO:0000256" key="6">
    <source>
        <dbReference type="PROSITE-ProRule" id="PRU01363"/>
    </source>
</evidence>
<dbReference type="InterPro" id="IPR016039">
    <property type="entry name" value="Thiolase-like"/>
</dbReference>
<evidence type="ECO:0000259" key="9">
    <source>
        <dbReference type="PROSITE" id="PS52004"/>
    </source>
</evidence>
<dbReference type="InterPro" id="IPR014031">
    <property type="entry name" value="Ketoacyl_synth_C"/>
</dbReference>
<dbReference type="SMART" id="SM00823">
    <property type="entry name" value="PKS_PP"/>
    <property type="match status" value="1"/>
</dbReference>
<dbReference type="Pfam" id="PF14765">
    <property type="entry name" value="PS-DH"/>
    <property type="match status" value="1"/>
</dbReference>
<dbReference type="InterPro" id="IPR042231">
    <property type="entry name" value="Cho/carn_acyl_trans_2"/>
</dbReference>
<keyword evidence="4" id="KW-0560">Oxidoreductase</keyword>
<dbReference type="InterPro" id="IPR036736">
    <property type="entry name" value="ACP-like_sf"/>
</dbReference>
<evidence type="ECO:0000256" key="2">
    <source>
        <dbReference type="ARBA" id="ARBA00022553"/>
    </source>
</evidence>
<dbReference type="InterPro" id="IPR020843">
    <property type="entry name" value="ER"/>
</dbReference>
<dbReference type="InterPro" id="IPR011032">
    <property type="entry name" value="GroES-like_sf"/>
</dbReference>
<evidence type="ECO:0000259" key="8">
    <source>
        <dbReference type="PROSITE" id="PS50075"/>
    </source>
</evidence>
<feature type="active site" description="Proton acceptor; for dehydratase activity" evidence="6">
    <location>
        <position position="961"/>
    </location>
</feature>
<dbReference type="Proteomes" id="UP000054481">
    <property type="component" value="Unassembled WGS sequence"/>
</dbReference>
<name>A0A0F8A410_9HYPO</name>
<dbReference type="SUPFAM" id="SSF47336">
    <property type="entry name" value="ACP-like"/>
    <property type="match status" value="1"/>
</dbReference>
<evidence type="ECO:0000256" key="7">
    <source>
        <dbReference type="SAM" id="MobiDB-lite"/>
    </source>
</evidence>
<dbReference type="SMART" id="SM00825">
    <property type="entry name" value="PKS_KS"/>
    <property type="match status" value="1"/>
</dbReference>
<feature type="compositionally biased region" description="Polar residues" evidence="7">
    <location>
        <begin position="2328"/>
        <end position="2346"/>
    </location>
</feature>
<dbReference type="Gene3D" id="3.40.47.10">
    <property type="match status" value="1"/>
</dbReference>
<protein>
    <submittedName>
        <fullName evidence="11">Uncharacterized protein</fullName>
    </submittedName>
</protein>
<evidence type="ECO:0000313" key="12">
    <source>
        <dbReference type="Proteomes" id="UP000054481"/>
    </source>
</evidence>
<dbReference type="GO" id="GO:0031177">
    <property type="term" value="F:phosphopantetheine binding"/>
    <property type="evidence" value="ECO:0007669"/>
    <property type="project" value="InterPro"/>
</dbReference>
<dbReference type="Gene3D" id="3.30.559.10">
    <property type="entry name" value="Chloramphenicol acetyltransferase-like domain"/>
    <property type="match status" value="1"/>
</dbReference>